<comment type="caution">
    <text evidence="2">The sequence shown here is derived from an EMBL/GenBank/DDBJ whole genome shotgun (WGS) entry which is preliminary data.</text>
</comment>
<dbReference type="EMBL" id="JARQWQ010000094">
    <property type="protein sequence ID" value="KAK2551739.1"/>
    <property type="molecule type" value="Genomic_DNA"/>
</dbReference>
<name>A0AAD9PZH1_ACRCE</name>
<reference evidence="2" key="1">
    <citation type="journal article" date="2023" name="G3 (Bethesda)">
        <title>Whole genome assembly and annotation of the endangered Caribbean coral Acropora cervicornis.</title>
        <authorList>
            <person name="Selwyn J.D."/>
            <person name="Vollmer S.V."/>
        </authorList>
    </citation>
    <scope>NUCLEOTIDE SEQUENCE</scope>
    <source>
        <strain evidence="2">K2</strain>
    </source>
</reference>
<sequence>MLAWDSFRCSVLHSIKQELNHAKIDPVIVSGGCTKYIQAPDASWKRPFKAKVTEKYDRWMAVCQHTYTAAGNTRAPPRQEDCQAVQQQLQPTPENDPFQDIRLLDVEDTAPMTTLLEDIDTETEVD</sequence>
<feature type="region of interest" description="Disordered" evidence="1">
    <location>
        <begin position="71"/>
        <end position="99"/>
    </location>
</feature>
<gene>
    <name evidence="2" type="ORF">P5673_027343</name>
</gene>
<organism evidence="2 3">
    <name type="scientific">Acropora cervicornis</name>
    <name type="common">Staghorn coral</name>
    <dbReference type="NCBI Taxonomy" id="6130"/>
    <lineage>
        <taxon>Eukaryota</taxon>
        <taxon>Metazoa</taxon>
        <taxon>Cnidaria</taxon>
        <taxon>Anthozoa</taxon>
        <taxon>Hexacorallia</taxon>
        <taxon>Scleractinia</taxon>
        <taxon>Astrocoeniina</taxon>
        <taxon>Acroporidae</taxon>
        <taxon>Acropora</taxon>
    </lineage>
</organism>
<dbReference type="AlphaFoldDB" id="A0AAD9PZH1"/>
<reference evidence="2" key="2">
    <citation type="journal article" date="2023" name="Science">
        <title>Genomic signatures of disease resistance in endangered staghorn corals.</title>
        <authorList>
            <person name="Vollmer S.V."/>
            <person name="Selwyn J.D."/>
            <person name="Despard B.A."/>
            <person name="Roesel C.L."/>
        </authorList>
    </citation>
    <scope>NUCLEOTIDE SEQUENCE</scope>
    <source>
        <strain evidence="2">K2</strain>
    </source>
</reference>
<feature type="compositionally biased region" description="Polar residues" evidence="1">
    <location>
        <begin position="84"/>
        <end position="93"/>
    </location>
</feature>
<dbReference type="Proteomes" id="UP001249851">
    <property type="component" value="Unassembled WGS sequence"/>
</dbReference>
<protein>
    <submittedName>
        <fullName evidence="2">Pogo transposable element with KRAB domain</fullName>
    </submittedName>
</protein>
<evidence type="ECO:0000313" key="3">
    <source>
        <dbReference type="Proteomes" id="UP001249851"/>
    </source>
</evidence>
<evidence type="ECO:0000256" key="1">
    <source>
        <dbReference type="SAM" id="MobiDB-lite"/>
    </source>
</evidence>
<keyword evidence="3" id="KW-1185">Reference proteome</keyword>
<accession>A0AAD9PZH1</accession>
<evidence type="ECO:0000313" key="2">
    <source>
        <dbReference type="EMBL" id="KAK2551739.1"/>
    </source>
</evidence>
<proteinExistence type="predicted"/>